<proteinExistence type="predicted"/>
<dbReference type="RefSeq" id="WP_311663348.1">
    <property type="nucleotide sequence ID" value="NZ_JAVREO010000001.1"/>
</dbReference>
<sequence length="212" mass="22239">MRVVDAYLDAAGEAVTLLGSPEVAAAWPRPSALTGLTVGGLAGHLAHQLFSTSDALAPTEAPTEPPIPLLTHYARATWIDAPLDGEANVGIRERSEGIGAEGPAFLAGTAGTVLSQQRAQLPELPPDRPVLLPANGWALRLEDFLVTRLLELAVHLDDLAVSVGHEEHRLSDAALDPVLALLARLAARRHGGTALLRALTRVERAPSAINAI</sequence>
<organism evidence="2 3">
    <name type="scientific">Streptomyces chisholmiae</name>
    <dbReference type="NCBI Taxonomy" id="3075540"/>
    <lineage>
        <taxon>Bacteria</taxon>
        <taxon>Bacillati</taxon>
        <taxon>Actinomycetota</taxon>
        <taxon>Actinomycetes</taxon>
        <taxon>Kitasatosporales</taxon>
        <taxon>Streptomycetaceae</taxon>
        <taxon>Streptomyces</taxon>
    </lineage>
</organism>
<reference evidence="3" key="1">
    <citation type="submission" date="2023-07" db="EMBL/GenBank/DDBJ databases">
        <title>30 novel species of actinomycetes from the DSMZ collection.</title>
        <authorList>
            <person name="Nouioui I."/>
        </authorList>
    </citation>
    <scope>NUCLEOTIDE SEQUENCE [LARGE SCALE GENOMIC DNA]</scope>
    <source>
        <strain evidence="3">DSM 44915</strain>
    </source>
</reference>
<name>A0ABU2JJS5_9ACTN</name>
<dbReference type="EMBL" id="JAVREO010000001">
    <property type="protein sequence ID" value="MDT0264754.1"/>
    <property type="molecule type" value="Genomic_DNA"/>
</dbReference>
<dbReference type="SUPFAM" id="SSF109854">
    <property type="entry name" value="DinB/YfiT-like putative metalloenzymes"/>
    <property type="match status" value="1"/>
</dbReference>
<protein>
    <submittedName>
        <fullName evidence="2">Maleylpyruvate isomerase N-terminal domain-containing protein</fullName>
    </submittedName>
</protein>
<evidence type="ECO:0000259" key="1">
    <source>
        <dbReference type="Pfam" id="PF11716"/>
    </source>
</evidence>
<evidence type="ECO:0000313" key="3">
    <source>
        <dbReference type="Proteomes" id="UP001183410"/>
    </source>
</evidence>
<dbReference type="GO" id="GO:0016853">
    <property type="term" value="F:isomerase activity"/>
    <property type="evidence" value="ECO:0007669"/>
    <property type="project" value="UniProtKB-KW"/>
</dbReference>
<dbReference type="Gene3D" id="1.20.120.450">
    <property type="entry name" value="dinb family like domain"/>
    <property type="match status" value="1"/>
</dbReference>
<evidence type="ECO:0000313" key="2">
    <source>
        <dbReference type="EMBL" id="MDT0264754.1"/>
    </source>
</evidence>
<accession>A0ABU2JJS5</accession>
<gene>
    <name evidence="2" type="ORF">RM844_00455</name>
</gene>
<dbReference type="Pfam" id="PF11716">
    <property type="entry name" value="MDMPI_N"/>
    <property type="match status" value="1"/>
</dbReference>
<feature type="domain" description="Mycothiol-dependent maleylpyruvate isomerase metal-binding" evidence="1">
    <location>
        <begin position="12"/>
        <end position="160"/>
    </location>
</feature>
<keyword evidence="2" id="KW-0413">Isomerase</keyword>
<dbReference type="InterPro" id="IPR034660">
    <property type="entry name" value="DinB/YfiT-like"/>
</dbReference>
<keyword evidence="3" id="KW-1185">Reference proteome</keyword>
<dbReference type="InterPro" id="IPR024344">
    <property type="entry name" value="MDMPI_metal-binding"/>
</dbReference>
<dbReference type="Proteomes" id="UP001183410">
    <property type="component" value="Unassembled WGS sequence"/>
</dbReference>
<comment type="caution">
    <text evidence="2">The sequence shown here is derived from an EMBL/GenBank/DDBJ whole genome shotgun (WGS) entry which is preliminary data.</text>
</comment>